<dbReference type="OrthoDB" id="6637939at2"/>
<evidence type="ECO:0000313" key="2">
    <source>
        <dbReference type="Proteomes" id="UP000019028"/>
    </source>
</evidence>
<evidence type="ECO:0000313" key="1">
    <source>
        <dbReference type="EMBL" id="AHF78317.1"/>
    </source>
</evidence>
<protein>
    <submittedName>
        <fullName evidence="1">Uncharacterized protein</fullName>
    </submittedName>
</protein>
<organism evidence="1 2">
    <name type="scientific">Sodalis praecaptivus</name>
    <dbReference type="NCBI Taxonomy" id="1239307"/>
    <lineage>
        <taxon>Bacteria</taxon>
        <taxon>Pseudomonadati</taxon>
        <taxon>Pseudomonadota</taxon>
        <taxon>Gammaproteobacteria</taxon>
        <taxon>Enterobacterales</taxon>
        <taxon>Bruguierivoracaceae</taxon>
        <taxon>Sodalis</taxon>
    </lineage>
</organism>
<gene>
    <name evidence="1" type="ORF">Sant_3325</name>
</gene>
<dbReference type="Proteomes" id="UP000019028">
    <property type="component" value="Chromosome"/>
</dbReference>
<sequence length="327" mass="36969">MDIISSPPLSIILNSGWALTSSRITRIIQARTLDDASHMGLIDRLYDRFFRQGGKRAAITRLYRQLSQPGAGEPHDLTPTTMVARFMQLRAYANSEYRKVFQLSLRYDPLGQAPWSYLMQIGDYQIYQSPPLDYRLDNHLAEVCTMKVCLSLDDVLAEIREQLTPERYIQSQIESMADAPAVRQKLHAVLDDPAYGRENLLGITNGDDSACIVAHYRHDSLAFANRCATHDEFRGSRLKTALLTTDYPNLRALCLVGYMTKEDTLLKYLARPHLLQLVDYIGDAIHRPEVRRLLARFPVGETTACELFNLTPPDNDASAARQPLGAQ</sequence>
<accession>W0I0J0</accession>
<dbReference type="PATRIC" id="fig|1239307.3.peg.3661"/>
<name>W0I0J0_9GAMM</name>
<dbReference type="KEGG" id="sod:Sant_3325"/>
<reference evidence="1 2" key="1">
    <citation type="journal article" date="2014" name="Genome Biol. Evol.">
        <title>Genome degeneration and adaptation in a nascent stage of symbiosis.</title>
        <authorList>
            <person name="Oakeson K.F."/>
            <person name="Gil R."/>
            <person name="Clayton A.L."/>
            <person name="Dunn D.M."/>
            <person name="von Niederhausern A.C."/>
            <person name="Hamil C."/>
            <person name="Aoyagi A."/>
            <person name="Duval B."/>
            <person name="Baca A."/>
            <person name="Silva F.J."/>
            <person name="Vallier A."/>
            <person name="Jackson D.G."/>
            <person name="Latorre A."/>
            <person name="Weiss R.B."/>
            <person name="Heddi A."/>
            <person name="Moya A."/>
            <person name="Dale C."/>
        </authorList>
    </citation>
    <scope>NUCLEOTIDE SEQUENCE [LARGE SCALE GENOMIC DNA]</scope>
    <source>
        <strain evidence="1 2">HS1</strain>
    </source>
</reference>
<dbReference type="AlphaFoldDB" id="W0I0J0"/>
<dbReference type="EMBL" id="CP006569">
    <property type="protein sequence ID" value="AHF78317.1"/>
    <property type="molecule type" value="Genomic_DNA"/>
</dbReference>
<dbReference type="RefSeq" id="WP_025423452.1">
    <property type="nucleotide sequence ID" value="NZ_CP006569.1"/>
</dbReference>
<dbReference type="HOGENOM" id="CLU_862463_0_0_6"/>
<proteinExistence type="predicted"/>
<keyword evidence="2" id="KW-1185">Reference proteome</keyword>